<sequence length="111" mass="11812">MSRHPLLLSVAALLASGSASAQTVDCTLTILDFDGDTVEQAASCEIVDDGATFEFLGRLEENDVAFIALANRDERTAFLIGAGTFFLVDGQADVSNDAVIWPNGYAVRLSR</sequence>
<keyword evidence="1" id="KW-0732">Signal</keyword>
<dbReference type="RefSeq" id="WP_111536885.1">
    <property type="nucleotide sequence ID" value="NZ_QKZL01000005.1"/>
</dbReference>
<dbReference type="AlphaFoldDB" id="A0A2W7NAT5"/>
<evidence type="ECO:0000313" key="3">
    <source>
        <dbReference type="Proteomes" id="UP000248916"/>
    </source>
</evidence>
<gene>
    <name evidence="2" type="ORF">LX81_01742</name>
</gene>
<dbReference type="EMBL" id="QKZL01000005">
    <property type="protein sequence ID" value="PZX17110.1"/>
    <property type="molecule type" value="Genomic_DNA"/>
</dbReference>
<protein>
    <submittedName>
        <fullName evidence="2">Uncharacterized protein</fullName>
    </submittedName>
</protein>
<reference evidence="2 3" key="1">
    <citation type="submission" date="2018-06" db="EMBL/GenBank/DDBJ databases">
        <title>Genomic Encyclopedia of Archaeal and Bacterial Type Strains, Phase II (KMG-II): from individual species to whole genera.</title>
        <authorList>
            <person name="Goeker M."/>
        </authorList>
    </citation>
    <scope>NUCLEOTIDE SEQUENCE [LARGE SCALE GENOMIC DNA]</scope>
    <source>
        <strain evidence="2 3">DSM 22009</strain>
    </source>
</reference>
<feature type="chain" id="PRO_5015892909" evidence="1">
    <location>
        <begin position="22"/>
        <end position="111"/>
    </location>
</feature>
<comment type="caution">
    <text evidence="2">The sequence shown here is derived from an EMBL/GenBank/DDBJ whole genome shotgun (WGS) entry which is preliminary data.</text>
</comment>
<proteinExistence type="predicted"/>
<name>A0A2W7NAT5_9RHOB</name>
<organism evidence="2 3">
    <name type="scientific">Palleronia aestuarii</name>
    <dbReference type="NCBI Taxonomy" id="568105"/>
    <lineage>
        <taxon>Bacteria</taxon>
        <taxon>Pseudomonadati</taxon>
        <taxon>Pseudomonadota</taxon>
        <taxon>Alphaproteobacteria</taxon>
        <taxon>Rhodobacterales</taxon>
        <taxon>Roseobacteraceae</taxon>
        <taxon>Palleronia</taxon>
    </lineage>
</organism>
<evidence type="ECO:0000256" key="1">
    <source>
        <dbReference type="SAM" id="SignalP"/>
    </source>
</evidence>
<feature type="signal peptide" evidence="1">
    <location>
        <begin position="1"/>
        <end position="21"/>
    </location>
</feature>
<dbReference type="Proteomes" id="UP000248916">
    <property type="component" value="Unassembled WGS sequence"/>
</dbReference>
<evidence type="ECO:0000313" key="2">
    <source>
        <dbReference type="EMBL" id="PZX17110.1"/>
    </source>
</evidence>
<keyword evidence="3" id="KW-1185">Reference proteome</keyword>
<accession>A0A2W7NAT5</accession>